<sequence length="146" mass="15627">MSHENTQRDVRRLADQLVDGLDRHDLESVSRVLPRVIGADAPDAGLLRPLCAELVAVIAGEVRARAAPEGADLFTITLSDETDEAVPIDDLQPALRAVLRAVLAELNQDSAGLAAQLEFIAGDPDPCGQIDALIHLVSWAHDLPQT</sequence>
<dbReference type="eggNOG" id="ENOG5032A6T">
    <property type="taxonomic scope" value="Bacteria"/>
</dbReference>
<accession>A0A076N6W9</accession>
<protein>
    <submittedName>
        <fullName evidence="1">Uncharacterized protein</fullName>
    </submittedName>
</protein>
<dbReference type="HOGENOM" id="CLU_1711961_0_0_11"/>
<dbReference type="EMBL" id="CP009110">
    <property type="protein sequence ID" value="AIJ25727.1"/>
    <property type="molecule type" value="Genomic_DNA"/>
</dbReference>
<reference evidence="1 2" key="1">
    <citation type="submission" date="2014-07" db="EMBL/GenBank/DDBJ databases">
        <title>Whole Genome Sequence of the Amycolatopsis methanolica 239.</title>
        <authorList>
            <person name="Tang B."/>
        </authorList>
    </citation>
    <scope>NUCLEOTIDE SEQUENCE [LARGE SCALE GENOMIC DNA]</scope>
    <source>
        <strain evidence="1 2">239</strain>
    </source>
</reference>
<dbReference type="Proteomes" id="UP000062973">
    <property type="component" value="Chromosome"/>
</dbReference>
<dbReference type="PATRIC" id="fig|1068978.7.peg.6055"/>
<dbReference type="AlphaFoldDB" id="A0A076N6W9"/>
<dbReference type="KEGG" id="amq:AMETH_5635"/>
<name>A0A076N6W9_AMYME</name>
<dbReference type="RefSeq" id="WP_026153442.1">
    <property type="nucleotide sequence ID" value="NZ_AQUL01000001.1"/>
</dbReference>
<gene>
    <name evidence="1" type="ORF">AMETH_5635</name>
</gene>
<evidence type="ECO:0000313" key="2">
    <source>
        <dbReference type="Proteomes" id="UP000062973"/>
    </source>
</evidence>
<keyword evidence="2" id="KW-1185">Reference proteome</keyword>
<proteinExistence type="predicted"/>
<evidence type="ECO:0000313" key="1">
    <source>
        <dbReference type="EMBL" id="AIJ25727.1"/>
    </source>
</evidence>
<dbReference type="STRING" id="1068978.AMETH_5635"/>
<organism evidence="1 2">
    <name type="scientific">Amycolatopsis methanolica 239</name>
    <dbReference type="NCBI Taxonomy" id="1068978"/>
    <lineage>
        <taxon>Bacteria</taxon>
        <taxon>Bacillati</taxon>
        <taxon>Actinomycetota</taxon>
        <taxon>Actinomycetes</taxon>
        <taxon>Pseudonocardiales</taxon>
        <taxon>Pseudonocardiaceae</taxon>
        <taxon>Amycolatopsis</taxon>
        <taxon>Amycolatopsis methanolica group</taxon>
    </lineage>
</organism>
<dbReference type="OrthoDB" id="3627316at2"/>